<dbReference type="InterPro" id="IPR036388">
    <property type="entry name" value="WH-like_DNA-bd_sf"/>
</dbReference>
<dbReference type="RefSeq" id="WP_315603832.1">
    <property type="nucleotide sequence ID" value="NZ_CP130318.1"/>
</dbReference>
<dbReference type="Proteomes" id="UP001305702">
    <property type="component" value="Chromosome"/>
</dbReference>
<protein>
    <submittedName>
        <fullName evidence="6">FadR/GntR family transcriptional regulator</fullName>
    </submittedName>
</protein>
<gene>
    <name evidence="6" type="ORF">MJA45_20885</name>
</gene>
<dbReference type="EMBL" id="CP130318">
    <property type="protein sequence ID" value="WNQ10058.1"/>
    <property type="molecule type" value="Genomic_DNA"/>
</dbReference>
<dbReference type="InterPro" id="IPR008920">
    <property type="entry name" value="TF_FadR/GntR_C"/>
</dbReference>
<evidence type="ECO:0000256" key="3">
    <source>
        <dbReference type="ARBA" id="ARBA00023163"/>
    </source>
</evidence>
<dbReference type="AlphaFoldDB" id="A0AA96LBD1"/>
<evidence type="ECO:0000313" key="6">
    <source>
        <dbReference type="EMBL" id="WNQ10058.1"/>
    </source>
</evidence>
<dbReference type="GO" id="GO:0003677">
    <property type="term" value="F:DNA binding"/>
    <property type="evidence" value="ECO:0007669"/>
    <property type="project" value="UniProtKB-KW"/>
</dbReference>
<dbReference type="SMART" id="SM00895">
    <property type="entry name" value="FCD"/>
    <property type="match status" value="1"/>
</dbReference>
<accession>A0AA96LBD1</accession>
<feature type="coiled-coil region" evidence="4">
    <location>
        <begin position="115"/>
        <end position="142"/>
    </location>
</feature>
<organism evidence="6 7">
    <name type="scientific">Paenibacillus aurantius</name>
    <dbReference type="NCBI Taxonomy" id="2918900"/>
    <lineage>
        <taxon>Bacteria</taxon>
        <taxon>Bacillati</taxon>
        <taxon>Bacillota</taxon>
        <taxon>Bacilli</taxon>
        <taxon>Bacillales</taxon>
        <taxon>Paenibacillaceae</taxon>
        <taxon>Paenibacillus</taxon>
    </lineage>
</organism>
<dbReference type="Gene3D" id="1.20.120.530">
    <property type="entry name" value="GntR ligand-binding domain-like"/>
    <property type="match status" value="1"/>
</dbReference>
<keyword evidence="2" id="KW-0238">DNA-binding</keyword>
<dbReference type="InterPro" id="IPR000524">
    <property type="entry name" value="Tscrpt_reg_HTH_GntR"/>
</dbReference>
<dbReference type="SUPFAM" id="SSF48008">
    <property type="entry name" value="GntR ligand-binding domain-like"/>
    <property type="match status" value="1"/>
</dbReference>
<evidence type="ECO:0000256" key="4">
    <source>
        <dbReference type="SAM" id="Coils"/>
    </source>
</evidence>
<dbReference type="GO" id="GO:0003700">
    <property type="term" value="F:DNA-binding transcription factor activity"/>
    <property type="evidence" value="ECO:0007669"/>
    <property type="project" value="InterPro"/>
</dbReference>
<dbReference type="PANTHER" id="PTHR43537">
    <property type="entry name" value="TRANSCRIPTIONAL REGULATOR, GNTR FAMILY"/>
    <property type="match status" value="1"/>
</dbReference>
<evidence type="ECO:0000259" key="5">
    <source>
        <dbReference type="PROSITE" id="PS50949"/>
    </source>
</evidence>
<keyword evidence="3" id="KW-0804">Transcription</keyword>
<dbReference type="Pfam" id="PF07729">
    <property type="entry name" value="FCD"/>
    <property type="match status" value="1"/>
</dbReference>
<keyword evidence="7" id="KW-1185">Reference proteome</keyword>
<dbReference type="SUPFAM" id="SSF46785">
    <property type="entry name" value="Winged helix' DNA-binding domain"/>
    <property type="match status" value="1"/>
</dbReference>
<dbReference type="PROSITE" id="PS50949">
    <property type="entry name" value="HTH_GNTR"/>
    <property type="match status" value="1"/>
</dbReference>
<keyword evidence="4" id="KW-0175">Coiled coil</keyword>
<evidence type="ECO:0000256" key="1">
    <source>
        <dbReference type="ARBA" id="ARBA00023015"/>
    </source>
</evidence>
<name>A0AA96LBD1_9BACL</name>
<dbReference type="PANTHER" id="PTHR43537:SF5">
    <property type="entry name" value="UXU OPERON TRANSCRIPTIONAL REGULATOR"/>
    <property type="match status" value="1"/>
</dbReference>
<evidence type="ECO:0000313" key="7">
    <source>
        <dbReference type="Proteomes" id="UP001305702"/>
    </source>
</evidence>
<feature type="domain" description="HTH gntR-type" evidence="5">
    <location>
        <begin position="9"/>
        <end position="77"/>
    </location>
</feature>
<evidence type="ECO:0000256" key="2">
    <source>
        <dbReference type="ARBA" id="ARBA00023125"/>
    </source>
</evidence>
<dbReference type="Gene3D" id="1.10.10.10">
    <property type="entry name" value="Winged helix-like DNA-binding domain superfamily/Winged helix DNA-binding domain"/>
    <property type="match status" value="1"/>
</dbReference>
<proteinExistence type="predicted"/>
<dbReference type="Pfam" id="PF00392">
    <property type="entry name" value="GntR"/>
    <property type="match status" value="1"/>
</dbReference>
<dbReference type="InterPro" id="IPR011711">
    <property type="entry name" value="GntR_C"/>
</dbReference>
<keyword evidence="1" id="KW-0805">Transcription regulation</keyword>
<reference evidence="6 7" key="1">
    <citation type="submission" date="2022-02" db="EMBL/GenBank/DDBJ databases">
        <title>Paenibacillus sp. MBLB1776 Whole Genome Shotgun Sequencing.</title>
        <authorList>
            <person name="Hwang C.Y."/>
            <person name="Cho E.-S."/>
            <person name="Seo M.-J."/>
        </authorList>
    </citation>
    <scope>NUCLEOTIDE SEQUENCE [LARGE SCALE GENOMIC DNA]</scope>
    <source>
        <strain evidence="6 7">MBLB1776</strain>
    </source>
</reference>
<dbReference type="CDD" id="cd07377">
    <property type="entry name" value="WHTH_GntR"/>
    <property type="match status" value="1"/>
</dbReference>
<dbReference type="PRINTS" id="PR00035">
    <property type="entry name" value="HTHGNTR"/>
</dbReference>
<dbReference type="SMART" id="SM00345">
    <property type="entry name" value="HTH_GNTR"/>
    <property type="match status" value="1"/>
</dbReference>
<sequence length="233" mass="26243">MSPNQVKPQKGSDIVREHLKREISSGHYPPGSRLPTVVSLADSFEVGRSTIREALSGLKAMGWIEIRHGGGTFVSKELPAEEPPEPELIDSAESLQEVLEVRRFVETGSVTLAASRRTEEDLARLEDILAHMERVLGDEEESERADVGFHRQIAAASHNKLLIQLMETLTGRLHESMKESRRLWFFAERSSAERLLEEHRTIYEAIRDGDGEAAAARMASHLRKADSVLRWNR</sequence>
<dbReference type="InterPro" id="IPR036390">
    <property type="entry name" value="WH_DNA-bd_sf"/>
</dbReference>
<dbReference type="KEGG" id="paun:MJA45_20885"/>